<organism evidence="10 11">
    <name type="scientific">Phocaeicola dorei</name>
    <dbReference type="NCBI Taxonomy" id="357276"/>
    <lineage>
        <taxon>Bacteria</taxon>
        <taxon>Pseudomonadati</taxon>
        <taxon>Bacteroidota</taxon>
        <taxon>Bacteroidia</taxon>
        <taxon>Bacteroidales</taxon>
        <taxon>Bacteroidaceae</taxon>
        <taxon>Phocaeicola</taxon>
    </lineage>
</organism>
<sequence>MAKNRLVVPFLKWVGGKRQLIPTIKKRLPKGLSNCPYYEPFIGGGALLFELQPKRAIINDYNEELINVYKVIRDNPDELIEDLKKHENTADYFYEIRAIDRKPSFKNLSEIERASRIIYLNKTCYNGLYRVNSAGEFNSPFGKYKNPNIVNEPIIRAVSKYLNTSKIQILSGDYEEILKDIPINSFVYLDPPYHPLSDSSNFTGYIQGGWSEEDQIRLRNVCNSLNDRGIKFLLSNSSADFIREIYAGYNIHIVKAIRAVNSDSTKRGQVNEFLISNYE</sequence>
<evidence type="ECO:0000256" key="1">
    <source>
        <dbReference type="ARBA" id="ARBA00006594"/>
    </source>
</evidence>
<feature type="binding site" evidence="7">
    <location>
        <position position="190"/>
    </location>
    <ligand>
        <name>S-adenosyl-L-methionine</name>
        <dbReference type="ChEBI" id="CHEBI:59789"/>
    </ligand>
</feature>
<dbReference type="PIRSF" id="PIRSF000398">
    <property type="entry name" value="M_m6A_EcoRV"/>
    <property type="match status" value="1"/>
</dbReference>
<dbReference type="GO" id="GO:0006298">
    <property type="term" value="P:mismatch repair"/>
    <property type="evidence" value="ECO:0007669"/>
    <property type="project" value="TreeGrafter"/>
</dbReference>
<dbReference type="EMBL" id="VVYY01000004">
    <property type="protein sequence ID" value="KAA5399558.1"/>
    <property type="molecule type" value="Genomic_DNA"/>
</dbReference>
<feature type="binding site" evidence="7">
    <location>
        <position position="13"/>
    </location>
    <ligand>
        <name>S-adenosyl-L-methionine</name>
        <dbReference type="ChEBI" id="CHEBI:59789"/>
    </ligand>
</feature>
<dbReference type="SUPFAM" id="SSF53335">
    <property type="entry name" value="S-adenosyl-L-methionine-dependent methyltransferases"/>
    <property type="match status" value="1"/>
</dbReference>
<reference evidence="11 12" key="1">
    <citation type="journal article" date="2019" name="Nat. Med.">
        <title>A library of human gut bacterial isolates paired with longitudinal multiomics data enables mechanistic microbiome research.</title>
        <authorList>
            <person name="Poyet M."/>
            <person name="Groussin M."/>
            <person name="Gibbons S.M."/>
            <person name="Avila-Pacheco J."/>
            <person name="Jiang X."/>
            <person name="Kearney S.M."/>
            <person name="Perrotta A.R."/>
            <person name="Berdy B."/>
            <person name="Zhao S."/>
            <person name="Lieberman T.D."/>
            <person name="Swanson P.K."/>
            <person name="Smith M."/>
            <person name="Roesemann S."/>
            <person name="Alexander J.E."/>
            <person name="Rich S.A."/>
            <person name="Livny J."/>
            <person name="Vlamakis H."/>
            <person name="Clish C."/>
            <person name="Bullock K."/>
            <person name="Deik A."/>
            <person name="Scott J."/>
            <person name="Pierce K.A."/>
            <person name="Xavier R.J."/>
            <person name="Alm E.J."/>
        </authorList>
    </citation>
    <scope>NUCLEOTIDE SEQUENCE [LARGE SCALE GENOMIC DNA]</scope>
    <source>
        <strain evidence="9 12">BIOML-A1</strain>
        <strain evidence="10 11">BIOML-A4</strain>
    </source>
</reference>
<dbReference type="GO" id="GO:0032259">
    <property type="term" value="P:methylation"/>
    <property type="evidence" value="ECO:0007669"/>
    <property type="project" value="UniProtKB-KW"/>
</dbReference>
<keyword evidence="3 8" id="KW-0489">Methyltransferase</keyword>
<dbReference type="Pfam" id="PF02086">
    <property type="entry name" value="MethyltransfD12"/>
    <property type="match status" value="1"/>
</dbReference>
<feature type="binding site" evidence="7">
    <location>
        <position position="60"/>
    </location>
    <ligand>
        <name>S-adenosyl-L-methionine</name>
        <dbReference type="ChEBI" id="CHEBI:59789"/>
    </ligand>
</feature>
<evidence type="ECO:0000313" key="10">
    <source>
        <dbReference type="EMBL" id="KAA5406406.1"/>
    </source>
</evidence>
<evidence type="ECO:0000256" key="2">
    <source>
        <dbReference type="ARBA" id="ARBA00011900"/>
    </source>
</evidence>
<dbReference type="GO" id="GO:0043565">
    <property type="term" value="F:sequence-specific DNA binding"/>
    <property type="evidence" value="ECO:0007669"/>
    <property type="project" value="TreeGrafter"/>
</dbReference>
<dbReference type="GO" id="GO:1904047">
    <property type="term" value="F:S-adenosyl-L-methionine binding"/>
    <property type="evidence" value="ECO:0007669"/>
    <property type="project" value="TreeGrafter"/>
</dbReference>
<dbReference type="Proteomes" id="UP000481616">
    <property type="component" value="Unassembled WGS sequence"/>
</dbReference>
<dbReference type="InterPro" id="IPR012327">
    <property type="entry name" value="MeTrfase_D12"/>
</dbReference>
<dbReference type="RefSeq" id="WP_130053739.1">
    <property type="nucleotide sequence ID" value="NZ_RCXK01000004.1"/>
</dbReference>
<dbReference type="Proteomes" id="UP000441162">
    <property type="component" value="Unassembled WGS sequence"/>
</dbReference>
<dbReference type="NCBIfam" id="TIGR00571">
    <property type="entry name" value="dam"/>
    <property type="match status" value="1"/>
</dbReference>
<evidence type="ECO:0000256" key="5">
    <source>
        <dbReference type="ARBA" id="ARBA00022691"/>
    </source>
</evidence>
<gene>
    <name evidence="10" type="ORF">F2Y51_05990</name>
    <name evidence="9" type="ORF">F2Y58_05370</name>
</gene>
<evidence type="ECO:0000313" key="11">
    <source>
        <dbReference type="Proteomes" id="UP000441162"/>
    </source>
</evidence>
<evidence type="ECO:0000256" key="4">
    <source>
        <dbReference type="ARBA" id="ARBA00022679"/>
    </source>
</evidence>
<comment type="caution">
    <text evidence="10">The sequence shown here is derived from an EMBL/GenBank/DDBJ whole genome shotgun (WGS) entry which is preliminary data.</text>
</comment>
<comment type="similarity">
    <text evidence="1 8">Belongs to the N(4)/N(6)-methyltransferase family.</text>
</comment>
<dbReference type="PANTHER" id="PTHR30481:SF3">
    <property type="entry name" value="DNA ADENINE METHYLASE"/>
    <property type="match status" value="1"/>
</dbReference>
<accession>A0A4Q5HWW8</accession>
<evidence type="ECO:0000313" key="9">
    <source>
        <dbReference type="EMBL" id="KAA5399558.1"/>
    </source>
</evidence>
<keyword evidence="4 8" id="KW-0808">Transferase</keyword>
<evidence type="ECO:0000256" key="8">
    <source>
        <dbReference type="RuleBase" id="RU361257"/>
    </source>
</evidence>
<name>A0A4Q5HWW8_9BACT</name>
<dbReference type="InterPro" id="IPR029063">
    <property type="entry name" value="SAM-dependent_MTases_sf"/>
</dbReference>
<proteinExistence type="inferred from homology"/>
<dbReference type="InterPro" id="IPR002052">
    <property type="entry name" value="DNA_methylase_N6_adenine_CS"/>
</dbReference>
<evidence type="ECO:0000256" key="3">
    <source>
        <dbReference type="ARBA" id="ARBA00022603"/>
    </source>
</evidence>
<dbReference type="InterPro" id="IPR023095">
    <property type="entry name" value="Ade_MeTrfase_dom_2"/>
</dbReference>
<dbReference type="EC" id="2.1.1.72" evidence="2 8"/>
<dbReference type="GO" id="GO:0009307">
    <property type="term" value="P:DNA restriction-modification system"/>
    <property type="evidence" value="ECO:0007669"/>
    <property type="project" value="InterPro"/>
</dbReference>
<dbReference type="AlphaFoldDB" id="A0A4Q5HWW8"/>
<evidence type="ECO:0000313" key="12">
    <source>
        <dbReference type="Proteomes" id="UP000481616"/>
    </source>
</evidence>
<dbReference type="Gene3D" id="1.10.1020.10">
    <property type="entry name" value="Adenine-specific Methyltransferase, Domain 2"/>
    <property type="match status" value="1"/>
</dbReference>
<dbReference type="GO" id="GO:0009007">
    <property type="term" value="F:site-specific DNA-methyltransferase (adenine-specific) activity"/>
    <property type="evidence" value="ECO:0007669"/>
    <property type="project" value="UniProtKB-UniRule"/>
</dbReference>
<dbReference type="Gene3D" id="3.40.50.150">
    <property type="entry name" value="Vaccinia Virus protein VP39"/>
    <property type="match status" value="1"/>
</dbReference>
<dbReference type="PANTHER" id="PTHR30481">
    <property type="entry name" value="DNA ADENINE METHYLASE"/>
    <property type="match status" value="1"/>
</dbReference>
<dbReference type="EMBL" id="VVZA01000004">
    <property type="protein sequence ID" value="KAA5406406.1"/>
    <property type="molecule type" value="Genomic_DNA"/>
</dbReference>
<protein>
    <recommendedName>
        <fullName evidence="2 8">Site-specific DNA-methyltransferase (adenine-specific)</fullName>
        <ecNumber evidence="2 8">2.1.1.72</ecNumber>
    </recommendedName>
</protein>
<comment type="catalytic activity">
    <reaction evidence="6 8">
        <text>a 2'-deoxyadenosine in DNA + S-adenosyl-L-methionine = an N(6)-methyl-2'-deoxyadenosine in DNA + S-adenosyl-L-homocysteine + H(+)</text>
        <dbReference type="Rhea" id="RHEA:15197"/>
        <dbReference type="Rhea" id="RHEA-COMP:12418"/>
        <dbReference type="Rhea" id="RHEA-COMP:12419"/>
        <dbReference type="ChEBI" id="CHEBI:15378"/>
        <dbReference type="ChEBI" id="CHEBI:57856"/>
        <dbReference type="ChEBI" id="CHEBI:59789"/>
        <dbReference type="ChEBI" id="CHEBI:90615"/>
        <dbReference type="ChEBI" id="CHEBI:90616"/>
        <dbReference type="EC" id="2.1.1.72"/>
    </reaction>
</comment>
<dbReference type="PROSITE" id="PS00092">
    <property type="entry name" value="N6_MTASE"/>
    <property type="match status" value="1"/>
</dbReference>
<feature type="binding site" evidence="7">
    <location>
        <position position="17"/>
    </location>
    <ligand>
        <name>S-adenosyl-L-methionine</name>
        <dbReference type="ChEBI" id="CHEBI:59789"/>
    </ligand>
</feature>
<evidence type="ECO:0000256" key="7">
    <source>
        <dbReference type="PIRSR" id="PIRSR000398-1"/>
    </source>
</evidence>
<keyword evidence="5 8" id="KW-0949">S-adenosyl-L-methionine</keyword>
<dbReference type="InterPro" id="IPR012263">
    <property type="entry name" value="M_m6A_EcoRV"/>
</dbReference>
<evidence type="ECO:0000256" key="6">
    <source>
        <dbReference type="ARBA" id="ARBA00047942"/>
    </source>
</evidence>
<dbReference type="PRINTS" id="PR00505">
    <property type="entry name" value="D12N6MTFRASE"/>
</dbReference>